<accession>W4P7E6</accession>
<organism evidence="3 4">
    <name type="scientific">Bacteroides pyogenes JCM 6292</name>
    <dbReference type="NCBI Taxonomy" id="1235809"/>
    <lineage>
        <taxon>Bacteria</taxon>
        <taxon>Pseudomonadati</taxon>
        <taxon>Bacteroidota</taxon>
        <taxon>Bacteroidia</taxon>
        <taxon>Bacteroidales</taxon>
        <taxon>Bacteroidaceae</taxon>
        <taxon>Bacteroides</taxon>
    </lineage>
</organism>
<sequence>MKRLLILLALLPMFVMSQNNYTINDDGSLSFVKIINSSIDKSSSELFGNVLVYLGKAYADVKNVIQIKNDENRFIIAKGVFSNIFSWTNSMMGRETFFEVPHTLRIDCKDGKIKVEYIISQYIEIEGNWIHPEEDQRICKTSILSKYPIASPKKLNKISREEKRYKDAFENLINIIELQFNEIQKSINTNESDW</sequence>
<evidence type="ECO:0000256" key="1">
    <source>
        <dbReference type="SAM" id="SignalP"/>
    </source>
</evidence>
<name>W4P7E6_9BACE</name>
<evidence type="ECO:0000259" key="2">
    <source>
        <dbReference type="Pfam" id="PF14730"/>
    </source>
</evidence>
<reference evidence="3 4" key="1">
    <citation type="journal article" date="2014" name="Genome Announc.">
        <title>Draft Genome Sequences of Three Strains of Bacteroides pyogenes Isolated from a Cat and Swine.</title>
        <authorList>
            <person name="Sakamoto M."/>
            <person name="Oshima K."/>
            <person name="Suda W."/>
            <person name="Kitamura K."/>
            <person name="Iida T."/>
            <person name="Hattori M."/>
            <person name="Ohkuma M."/>
        </authorList>
    </citation>
    <scope>NUCLEOTIDE SEQUENCE [LARGE SCALE GENOMIC DNA]</scope>
    <source>
        <strain evidence="3 4">JCM 6292</strain>
    </source>
</reference>
<proteinExistence type="predicted"/>
<keyword evidence="1" id="KW-0732">Signal</keyword>
<dbReference type="AlphaFoldDB" id="W4P7E6"/>
<comment type="caution">
    <text evidence="3">The sequence shown here is derived from an EMBL/GenBank/DDBJ whole genome shotgun (WGS) entry which is preliminary data.</text>
</comment>
<feature type="chain" id="PRO_5004845768" description="DUF4468 domain-containing protein" evidence="1">
    <location>
        <begin position="18"/>
        <end position="194"/>
    </location>
</feature>
<dbReference type="Gene3D" id="3.30.530.80">
    <property type="match status" value="1"/>
</dbReference>
<evidence type="ECO:0000313" key="4">
    <source>
        <dbReference type="Proteomes" id="UP000018861"/>
    </source>
</evidence>
<feature type="signal peptide" evidence="1">
    <location>
        <begin position="1"/>
        <end position="17"/>
    </location>
</feature>
<dbReference type="Pfam" id="PF14730">
    <property type="entry name" value="DUF4468"/>
    <property type="match status" value="1"/>
</dbReference>
<evidence type="ECO:0000313" key="3">
    <source>
        <dbReference type="EMBL" id="GAE15726.1"/>
    </source>
</evidence>
<dbReference type="InterPro" id="IPR027823">
    <property type="entry name" value="DUF4468"/>
</dbReference>
<dbReference type="Proteomes" id="UP000018861">
    <property type="component" value="Unassembled WGS sequence"/>
</dbReference>
<gene>
    <name evidence="3" type="ORF">JCM6292_2047</name>
</gene>
<protein>
    <recommendedName>
        <fullName evidence="2">DUF4468 domain-containing protein</fullName>
    </recommendedName>
</protein>
<dbReference type="EMBL" id="BAIQ01000021">
    <property type="protein sequence ID" value="GAE15726.1"/>
    <property type="molecule type" value="Genomic_DNA"/>
</dbReference>
<feature type="domain" description="DUF4468" evidence="2">
    <location>
        <begin position="41"/>
        <end position="116"/>
    </location>
</feature>